<dbReference type="Proteomes" id="UP000236316">
    <property type="component" value="Segment"/>
</dbReference>
<sequence length="234" mass="28007">MEFNCAVIMDILDTLGNNLDPENIINILISNKFLFKHLYDIKFWNKFAHNMKNWFLTSLGNKNHTKMQIKVYKLLYKNYGFLFDNIEEYRNVNTNTCITDNNLNKLFGINFRMYISEPEISFSSDNETLEYKYDMNIDEIVHPFKTFIFDFEGVTYIKETNNNKGFRLLDICKSMKEMFEAPLTQTQITQYLEHFSPDNNIEGYNTLQLYPVFSIYGIQYNDEENAWIYMDYCD</sequence>
<gene>
    <name evidence="1" type="ORF">ORPV_174</name>
</gene>
<name>A0A2I2L3G0_9VIRU</name>
<organism evidence="1">
    <name type="scientific">Orpheovirus IHUMI-LCC2</name>
    <dbReference type="NCBI Taxonomy" id="2023057"/>
    <lineage>
        <taxon>Viruses</taxon>
        <taxon>Varidnaviria</taxon>
        <taxon>Bamfordvirae</taxon>
        <taxon>Nucleocytoviricota</taxon>
        <taxon>Megaviricetes</taxon>
        <taxon>Pimascovirales</taxon>
        <taxon>Ocovirineae</taxon>
        <taxon>Orpheoviridae</taxon>
        <taxon>Alphaorpheovirus</taxon>
        <taxon>Alphaorpheovirus massiliense</taxon>
    </lineage>
</organism>
<dbReference type="RefSeq" id="YP_009448380.1">
    <property type="nucleotide sequence ID" value="NC_036594.1"/>
</dbReference>
<dbReference type="EMBL" id="LT906555">
    <property type="protein sequence ID" value="SNW62078.1"/>
    <property type="molecule type" value="Genomic_DNA"/>
</dbReference>
<dbReference type="GeneID" id="35381933"/>
<protein>
    <submittedName>
        <fullName evidence="1">Uncharacterized protein</fullName>
    </submittedName>
</protein>
<evidence type="ECO:0000313" key="2">
    <source>
        <dbReference type="Proteomes" id="UP000236316"/>
    </source>
</evidence>
<dbReference type="KEGG" id="vg:35381933"/>
<keyword evidence="2" id="KW-1185">Reference proteome</keyword>
<reference evidence="1" key="1">
    <citation type="submission" date="2017-08" db="EMBL/GenBank/DDBJ databases">
        <authorList>
            <consortium name="Urmite Genomes"/>
        </authorList>
    </citation>
    <scope>NUCLEOTIDE SEQUENCE [LARGE SCALE GENOMIC DNA]</scope>
    <source>
        <strain evidence="1">IHUMI-LCC2</strain>
    </source>
</reference>
<evidence type="ECO:0000313" key="1">
    <source>
        <dbReference type="EMBL" id="SNW62078.1"/>
    </source>
</evidence>
<accession>A0A2I2L3G0</accession>
<proteinExistence type="predicted"/>